<comment type="caution">
    <text evidence="1">The sequence shown here is derived from an EMBL/GenBank/DDBJ whole genome shotgun (WGS) entry which is preliminary data.</text>
</comment>
<organism evidence="1 2">
    <name type="scientific">Populus alba</name>
    <name type="common">White poplar</name>
    <dbReference type="NCBI Taxonomy" id="43335"/>
    <lineage>
        <taxon>Eukaryota</taxon>
        <taxon>Viridiplantae</taxon>
        <taxon>Streptophyta</taxon>
        <taxon>Embryophyta</taxon>
        <taxon>Tracheophyta</taxon>
        <taxon>Spermatophyta</taxon>
        <taxon>Magnoliopsida</taxon>
        <taxon>eudicotyledons</taxon>
        <taxon>Gunneridae</taxon>
        <taxon>Pentapetalae</taxon>
        <taxon>rosids</taxon>
        <taxon>fabids</taxon>
        <taxon>Malpighiales</taxon>
        <taxon>Salicaceae</taxon>
        <taxon>Saliceae</taxon>
        <taxon>Populus</taxon>
    </lineage>
</organism>
<proteinExistence type="predicted"/>
<sequence length="131" mass="14775">MSRRIPLGHRQKLQYRAMIASWSRAALSRLAMESHITNLQPCQNPATRSADSATAYNTTCRKNLKSSSAFRQQPNLNIAIIPHIRGEHGRKGQIWSYLGANRDHGVQASKRISRYRSQGYLDEAAIEKIDG</sequence>
<protein>
    <submittedName>
        <fullName evidence="1">Uncharacterized protein</fullName>
    </submittedName>
</protein>
<reference evidence="1 2" key="1">
    <citation type="journal article" date="2024" name="Plant Biotechnol. J.">
        <title>Genome and CRISPR/Cas9 system of a widespread forest tree (Populus alba) in the world.</title>
        <authorList>
            <person name="Liu Y.J."/>
            <person name="Jiang P.F."/>
            <person name="Han X.M."/>
            <person name="Li X.Y."/>
            <person name="Wang H.M."/>
            <person name="Wang Y.J."/>
            <person name="Wang X.X."/>
            <person name="Zeng Q.Y."/>
        </authorList>
    </citation>
    <scope>NUCLEOTIDE SEQUENCE [LARGE SCALE GENOMIC DNA]</scope>
    <source>
        <strain evidence="2">cv. PAL-ZL1</strain>
    </source>
</reference>
<keyword evidence="2" id="KW-1185">Reference proteome</keyword>
<name>A0ACC4BY26_POPAL</name>
<gene>
    <name evidence="1" type="ORF">D5086_014634</name>
</gene>
<dbReference type="EMBL" id="RCHU02000007">
    <property type="protein sequence ID" value="KAL3583573.1"/>
    <property type="molecule type" value="Genomic_DNA"/>
</dbReference>
<accession>A0ACC4BY26</accession>
<evidence type="ECO:0000313" key="1">
    <source>
        <dbReference type="EMBL" id="KAL3583573.1"/>
    </source>
</evidence>
<dbReference type="Proteomes" id="UP000309997">
    <property type="component" value="Unassembled WGS sequence"/>
</dbReference>
<evidence type="ECO:0000313" key="2">
    <source>
        <dbReference type="Proteomes" id="UP000309997"/>
    </source>
</evidence>